<dbReference type="EMBL" id="VSSQ01003813">
    <property type="protein sequence ID" value="MPM22452.1"/>
    <property type="molecule type" value="Genomic_DNA"/>
</dbReference>
<evidence type="ECO:0000256" key="1">
    <source>
        <dbReference type="ARBA" id="ARBA00023239"/>
    </source>
</evidence>
<keyword evidence="1" id="KW-0456">Lyase</keyword>
<dbReference type="SUPFAM" id="SSF56529">
    <property type="entry name" value="FAH"/>
    <property type="match status" value="1"/>
</dbReference>
<dbReference type="InterPro" id="IPR011234">
    <property type="entry name" value="Fumarylacetoacetase-like_C"/>
</dbReference>
<dbReference type="Pfam" id="PF01557">
    <property type="entry name" value="FAA_hydrolase"/>
    <property type="match status" value="1"/>
</dbReference>
<dbReference type="Gene3D" id="3.90.850.10">
    <property type="entry name" value="Fumarylacetoacetase-like, C-terminal domain"/>
    <property type="match status" value="1"/>
</dbReference>
<evidence type="ECO:0000259" key="2">
    <source>
        <dbReference type="Pfam" id="PF01557"/>
    </source>
</evidence>
<reference evidence="3" key="1">
    <citation type="submission" date="2019-08" db="EMBL/GenBank/DDBJ databases">
        <authorList>
            <person name="Kucharzyk K."/>
            <person name="Murdoch R.W."/>
            <person name="Higgins S."/>
            <person name="Loffler F."/>
        </authorList>
    </citation>
    <scope>NUCLEOTIDE SEQUENCE</scope>
</reference>
<dbReference type="GO" id="GO:0005737">
    <property type="term" value="C:cytoplasm"/>
    <property type="evidence" value="ECO:0007669"/>
    <property type="project" value="TreeGrafter"/>
</dbReference>
<dbReference type="InterPro" id="IPR050772">
    <property type="entry name" value="Hydratase-Decarb/MhpD_sf"/>
</dbReference>
<name>A0A644Y1Q3_9ZZZZ</name>
<feature type="domain" description="Fumarylacetoacetase-like C-terminal" evidence="2">
    <location>
        <begin position="84"/>
        <end position="251"/>
    </location>
</feature>
<dbReference type="PANTHER" id="PTHR30143:SF0">
    <property type="entry name" value="2-KETO-4-PENTENOATE HYDRATASE"/>
    <property type="match status" value="1"/>
</dbReference>
<dbReference type="PANTHER" id="PTHR30143">
    <property type="entry name" value="ACID HYDRATASE"/>
    <property type="match status" value="1"/>
</dbReference>
<accession>A0A644Y1Q3</accession>
<comment type="caution">
    <text evidence="3">The sequence shown here is derived from an EMBL/GenBank/DDBJ whole genome shotgun (WGS) entry which is preliminary data.</text>
</comment>
<dbReference type="InterPro" id="IPR036663">
    <property type="entry name" value="Fumarylacetoacetase_C_sf"/>
</dbReference>
<sequence>MTNQVQTVVQALRRARESQQQQDANAPGCALASIEDAYAVQAAMGRELHWWADGAPRYWKTGAASAESLQTSAPLPDAGVWNGPVDAHSWPMHSRGVESEIAFRLGASVTHEQALSLDVAAARGLVDAMTVAIELVDFRWTQGMAAPDLLKLADLQSHGALVLGHWVPYAERDWAAQVCRTFIGQQPEVTRQDTHSLGDPTLVLPRWLRHATAYFGILPAGAVVTTGTWVGLLHAQRGDHVRVQFDGVGEVGVQL</sequence>
<gene>
    <name evidence="3" type="ORF">SDC9_68907</name>
</gene>
<organism evidence="3">
    <name type="scientific">bioreactor metagenome</name>
    <dbReference type="NCBI Taxonomy" id="1076179"/>
    <lineage>
        <taxon>unclassified sequences</taxon>
        <taxon>metagenomes</taxon>
        <taxon>ecological metagenomes</taxon>
    </lineage>
</organism>
<protein>
    <recommendedName>
        <fullName evidence="2">Fumarylacetoacetase-like C-terminal domain-containing protein</fullName>
    </recommendedName>
</protein>
<dbReference type="AlphaFoldDB" id="A0A644Y1Q3"/>
<proteinExistence type="predicted"/>
<dbReference type="GO" id="GO:0008684">
    <property type="term" value="F:2-oxopent-4-enoate hydratase activity"/>
    <property type="evidence" value="ECO:0007669"/>
    <property type="project" value="TreeGrafter"/>
</dbReference>
<evidence type="ECO:0000313" key="3">
    <source>
        <dbReference type="EMBL" id="MPM22452.1"/>
    </source>
</evidence>